<evidence type="ECO:0008006" key="9">
    <source>
        <dbReference type="Google" id="ProtNLM"/>
    </source>
</evidence>
<feature type="transmembrane region" description="Helical" evidence="6">
    <location>
        <begin position="169"/>
        <end position="187"/>
    </location>
</feature>
<reference evidence="7 8" key="1">
    <citation type="submission" date="2018-06" db="EMBL/GenBank/DDBJ databases">
        <authorList>
            <consortium name="Pathogen Informatics"/>
            <person name="Doyle S."/>
        </authorList>
    </citation>
    <scope>NUCLEOTIDE SEQUENCE [LARGE SCALE GENOMIC DNA]</scope>
    <source>
        <strain evidence="7 8">NCTC13350</strain>
    </source>
</reference>
<keyword evidence="4 6" id="KW-1133">Transmembrane helix</keyword>
<evidence type="ECO:0000313" key="8">
    <source>
        <dbReference type="Proteomes" id="UP000255000"/>
    </source>
</evidence>
<keyword evidence="5 6" id="KW-0472">Membrane</keyword>
<evidence type="ECO:0000256" key="4">
    <source>
        <dbReference type="ARBA" id="ARBA00022989"/>
    </source>
</evidence>
<organism evidence="7 8">
    <name type="scientific">Pannonibacter phragmitetus</name>
    <dbReference type="NCBI Taxonomy" id="121719"/>
    <lineage>
        <taxon>Bacteria</taxon>
        <taxon>Pseudomonadati</taxon>
        <taxon>Pseudomonadota</taxon>
        <taxon>Alphaproteobacteria</taxon>
        <taxon>Hyphomicrobiales</taxon>
        <taxon>Stappiaceae</taxon>
        <taxon>Pannonibacter</taxon>
    </lineage>
</organism>
<evidence type="ECO:0000256" key="2">
    <source>
        <dbReference type="ARBA" id="ARBA00022475"/>
    </source>
</evidence>
<evidence type="ECO:0000256" key="1">
    <source>
        <dbReference type="ARBA" id="ARBA00004651"/>
    </source>
</evidence>
<feature type="transmembrane region" description="Helical" evidence="6">
    <location>
        <begin position="215"/>
        <end position="236"/>
    </location>
</feature>
<protein>
    <recommendedName>
        <fullName evidence="9">Lysylphosphatidylglycerol synthetase</fullName>
    </recommendedName>
</protein>
<gene>
    <name evidence="7" type="ORF">NCTC13350_03032</name>
</gene>
<dbReference type="Proteomes" id="UP000255000">
    <property type="component" value="Unassembled WGS sequence"/>
</dbReference>
<dbReference type="Pfam" id="PF03706">
    <property type="entry name" value="LPG_synthase_TM"/>
    <property type="match status" value="1"/>
</dbReference>
<dbReference type="OrthoDB" id="9126302at2"/>
<comment type="subcellular location">
    <subcellularLocation>
        <location evidence="1">Cell membrane</location>
        <topology evidence="1">Multi-pass membrane protein</topology>
    </subcellularLocation>
</comment>
<proteinExistence type="predicted"/>
<dbReference type="EMBL" id="UGSK01000001">
    <property type="protein sequence ID" value="SUB02082.1"/>
    <property type="molecule type" value="Genomic_DNA"/>
</dbReference>
<keyword evidence="3 6" id="KW-0812">Transmembrane</keyword>
<feature type="transmembrane region" description="Helical" evidence="6">
    <location>
        <begin position="132"/>
        <end position="149"/>
    </location>
</feature>
<sequence>MHPASSDRQVRLLASLAGLALLAGLIALLDPASIAAALAKAPPGHLLAGLLLVQFQTVLSALRWRFTAARLGHTIPLGAAIREYYLGGTLNLLLPGGMAGDAARVYRVKDSADGGWKQAATAVVLERLSGQIGFALLIASGLIAWAFFLPQAGAAALPEFPAALPRSPLWLAAACGLAAVVALPLLLPASRARLRRFLPVAGQALRAAFWTRGALAVQVGLSLLITGSYLLAFGVASDAVGASLPILAVVTIIPLCLLSMLIPVGVGGWGTREAAAAALWPLFGFTAAQGLAASLLYGMLSLAGAALPGLVLLALETLRQRR</sequence>
<feature type="transmembrane region" description="Helical" evidence="6">
    <location>
        <begin position="242"/>
        <end position="262"/>
    </location>
</feature>
<evidence type="ECO:0000256" key="5">
    <source>
        <dbReference type="ARBA" id="ARBA00023136"/>
    </source>
</evidence>
<evidence type="ECO:0000313" key="7">
    <source>
        <dbReference type="EMBL" id="SUB02082.1"/>
    </source>
</evidence>
<dbReference type="GO" id="GO:0005886">
    <property type="term" value="C:plasma membrane"/>
    <property type="evidence" value="ECO:0007669"/>
    <property type="project" value="UniProtKB-SubCell"/>
</dbReference>
<name>A0A378ZXY1_9HYPH</name>
<feature type="transmembrane region" description="Helical" evidence="6">
    <location>
        <begin position="274"/>
        <end position="291"/>
    </location>
</feature>
<evidence type="ECO:0000256" key="3">
    <source>
        <dbReference type="ARBA" id="ARBA00022692"/>
    </source>
</evidence>
<evidence type="ECO:0000256" key="6">
    <source>
        <dbReference type="SAM" id="Phobius"/>
    </source>
</evidence>
<feature type="transmembrane region" description="Helical" evidence="6">
    <location>
        <begin position="45"/>
        <end position="62"/>
    </location>
</feature>
<keyword evidence="2" id="KW-1003">Cell membrane</keyword>
<accession>A0A378ZXY1</accession>
<dbReference type="PANTHER" id="PTHR40277:SF1">
    <property type="entry name" value="BLL5419 PROTEIN"/>
    <property type="match status" value="1"/>
</dbReference>
<dbReference type="RefSeq" id="WP_019963886.1">
    <property type="nucleotide sequence ID" value="NZ_UGSK01000001.1"/>
</dbReference>
<dbReference type="PANTHER" id="PTHR40277">
    <property type="entry name" value="BLL5419 PROTEIN"/>
    <property type="match status" value="1"/>
</dbReference>
<dbReference type="AlphaFoldDB" id="A0A378ZXY1"/>
<feature type="transmembrane region" description="Helical" evidence="6">
    <location>
        <begin position="297"/>
        <end position="315"/>
    </location>
</feature>
<dbReference type="InterPro" id="IPR022791">
    <property type="entry name" value="L-PG_synthase/AglD"/>
</dbReference>